<dbReference type="STRING" id="84645.A0A498L3E1"/>
<evidence type="ECO:0000256" key="1">
    <source>
        <dbReference type="ARBA" id="ARBA00022658"/>
    </source>
</evidence>
<proteinExistence type="predicted"/>
<dbReference type="PANTHER" id="PTHR23113">
    <property type="entry name" value="GUANINE NUCLEOTIDE EXCHANGE FACTOR"/>
    <property type="match status" value="1"/>
</dbReference>
<dbReference type="PRINTS" id="PR00008">
    <property type="entry name" value="DAGPEDOMAIN"/>
</dbReference>
<dbReference type="PROSITE" id="PS50081">
    <property type="entry name" value="ZF_DAG_PE_2"/>
    <property type="match status" value="1"/>
</dbReference>
<feature type="domain" description="Ras-GEF" evidence="6">
    <location>
        <begin position="125"/>
        <end position="317"/>
    </location>
</feature>
<keyword evidence="4" id="KW-0106">Calcium</keyword>
<dbReference type="InterPro" id="IPR002219">
    <property type="entry name" value="PKC_DAG/PE"/>
</dbReference>
<feature type="domain" description="EF-hand" evidence="8">
    <location>
        <begin position="351"/>
        <end position="386"/>
    </location>
</feature>
<dbReference type="Proteomes" id="UP000290572">
    <property type="component" value="Unassembled WGS sequence"/>
</dbReference>
<dbReference type="InterPro" id="IPR023578">
    <property type="entry name" value="Ras_GEF_dom_sf"/>
</dbReference>
<dbReference type="PROSITE" id="PS00479">
    <property type="entry name" value="ZF_DAG_PE_1"/>
    <property type="match status" value="1"/>
</dbReference>
<evidence type="ECO:0000256" key="4">
    <source>
        <dbReference type="ARBA" id="ARBA00022837"/>
    </source>
</evidence>
<dbReference type="SUPFAM" id="SSF47473">
    <property type="entry name" value="EF-hand"/>
    <property type="match status" value="1"/>
</dbReference>
<dbReference type="InterPro" id="IPR008937">
    <property type="entry name" value="Ras-like_GEF"/>
</dbReference>
<evidence type="ECO:0000256" key="2">
    <source>
        <dbReference type="ARBA" id="ARBA00022723"/>
    </source>
</evidence>
<accession>A0A498L3E1</accession>
<dbReference type="SUPFAM" id="SSF48366">
    <property type="entry name" value="Ras GEF"/>
    <property type="match status" value="1"/>
</dbReference>
<evidence type="ECO:0000313" key="10">
    <source>
        <dbReference type="Proteomes" id="UP000290572"/>
    </source>
</evidence>
<keyword evidence="2" id="KW-0479">Metal-binding</keyword>
<dbReference type="SMART" id="SM00109">
    <property type="entry name" value="C1"/>
    <property type="match status" value="1"/>
</dbReference>
<dbReference type="InterPro" id="IPR002048">
    <property type="entry name" value="EF_hand_dom"/>
</dbReference>
<keyword evidence="10" id="KW-1185">Reference proteome</keyword>
<evidence type="ECO:0000256" key="5">
    <source>
        <dbReference type="PROSITE-ProRule" id="PRU00168"/>
    </source>
</evidence>
<evidence type="ECO:0000259" key="8">
    <source>
        <dbReference type="PROSITE" id="PS50222"/>
    </source>
</evidence>
<feature type="domain" description="Phorbol-ester/DAG-type" evidence="7">
    <location>
        <begin position="424"/>
        <end position="474"/>
    </location>
</feature>
<dbReference type="PROSITE" id="PS50009">
    <property type="entry name" value="RASGEF_CAT"/>
    <property type="match status" value="1"/>
</dbReference>
<dbReference type="Gene3D" id="3.30.60.20">
    <property type="match status" value="1"/>
</dbReference>
<dbReference type="FunFam" id="1.10.238.10:FF:000051">
    <property type="entry name" value="Ras guanyl-releasing protein 3 isoform 1"/>
    <property type="match status" value="1"/>
</dbReference>
<dbReference type="CDD" id="cd20863">
    <property type="entry name" value="C1_RASGRP4"/>
    <property type="match status" value="1"/>
</dbReference>
<dbReference type="PANTHER" id="PTHR23113:SF157">
    <property type="entry name" value="RAS GUANYL-RELEASING PROTEIN 4"/>
    <property type="match status" value="1"/>
</dbReference>
<gene>
    <name evidence="9" type="ORF">ROHU_034752</name>
</gene>
<dbReference type="InterPro" id="IPR018247">
    <property type="entry name" value="EF_Hand_1_Ca_BS"/>
</dbReference>
<dbReference type="InterPro" id="IPR011992">
    <property type="entry name" value="EF-hand-dom_pair"/>
</dbReference>
<dbReference type="InterPro" id="IPR036964">
    <property type="entry name" value="RASGEF_cat_dom_sf"/>
</dbReference>
<organism evidence="9 10">
    <name type="scientific">Labeo rohita</name>
    <name type="common">Indian major carp</name>
    <name type="synonym">Cyprinus rohita</name>
    <dbReference type="NCBI Taxonomy" id="84645"/>
    <lineage>
        <taxon>Eukaryota</taxon>
        <taxon>Metazoa</taxon>
        <taxon>Chordata</taxon>
        <taxon>Craniata</taxon>
        <taxon>Vertebrata</taxon>
        <taxon>Euteleostomi</taxon>
        <taxon>Actinopterygii</taxon>
        <taxon>Neopterygii</taxon>
        <taxon>Teleostei</taxon>
        <taxon>Ostariophysi</taxon>
        <taxon>Cypriniformes</taxon>
        <taxon>Cyprinidae</taxon>
        <taxon>Labeoninae</taxon>
        <taxon>Labeonini</taxon>
        <taxon>Labeo</taxon>
    </lineage>
</organism>
<dbReference type="InterPro" id="IPR046349">
    <property type="entry name" value="C1-like_sf"/>
</dbReference>
<dbReference type="Pfam" id="PF00130">
    <property type="entry name" value="C1_1"/>
    <property type="match status" value="1"/>
</dbReference>
<dbReference type="Gene3D" id="1.10.238.10">
    <property type="entry name" value="EF-hand"/>
    <property type="match status" value="1"/>
</dbReference>
<dbReference type="InterPro" id="IPR020454">
    <property type="entry name" value="DAG/PE-bd"/>
</dbReference>
<dbReference type="Gene3D" id="1.20.870.10">
    <property type="entry name" value="Son of sevenless (SoS) protein Chain: S domain 1"/>
    <property type="match status" value="1"/>
</dbReference>
<evidence type="ECO:0000259" key="7">
    <source>
        <dbReference type="PROSITE" id="PS50081"/>
    </source>
</evidence>
<name>A0A498L3E1_LABRO</name>
<dbReference type="Gene3D" id="1.10.840.10">
    <property type="entry name" value="Ras guanine-nucleotide exchange factors catalytic domain"/>
    <property type="match status" value="2"/>
</dbReference>
<evidence type="ECO:0000259" key="6">
    <source>
        <dbReference type="PROSITE" id="PS50009"/>
    </source>
</evidence>
<dbReference type="PROSITE" id="PS50222">
    <property type="entry name" value="EF_HAND_2"/>
    <property type="match status" value="1"/>
</dbReference>
<dbReference type="AlphaFoldDB" id="A0A498L3E1"/>
<evidence type="ECO:0000313" key="9">
    <source>
        <dbReference type="EMBL" id="RXN02910.1"/>
    </source>
</evidence>
<protein>
    <submittedName>
        <fullName evidence="9">RAS guanyl-releasing 1-like isoform X1</fullName>
    </submittedName>
</protein>
<evidence type="ECO:0000256" key="3">
    <source>
        <dbReference type="ARBA" id="ARBA00022833"/>
    </source>
</evidence>
<dbReference type="SUPFAM" id="SSF57889">
    <property type="entry name" value="Cysteine-rich domain"/>
    <property type="match status" value="1"/>
</dbReference>
<dbReference type="GO" id="GO:0005509">
    <property type="term" value="F:calcium ion binding"/>
    <property type="evidence" value="ECO:0007669"/>
    <property type="project" value="InterPro"/>
</dbReference>
<dbReference type="Pfam" id="PF00617">
    <property type="entry name" value="RasGEF"/>
    <property type="match status" value="1"/>
</dbReference>
<keyword evidence="1 5" id="KW-0344">Guanine-nucleotide releasing factor</keyword>
<dbReference type="GO" id="GO:0005085">
    <property type="term" value="F:guanyl-nucleotide exchange factor activity"/>
    <property type="evidence" value="ECO:0007669"/>
    <property type="project" value="UniProtKB-KW"/>
</dbReference>
<sequence>MTCPSPQEISRALQSPPAHASFRSASLDELILRCLHCFEKRGQRRPQICHFIRQWINQFRIMFEVNPLLEEVMGDLWDLVRVEGTDSHYQLFNTQYISNPPVNISQSPSPSVKKRKVSLLFDHMEPDEMAGHLSYLEFKNFCNVSFLDYRSYVVHGSVRDNPALERSVMLCNGVSQWVQLMILNKHTSQQRAEVFTKFIHVAQTLSELTELLSSYSNYSNYRRVYNECTGFKVPILGVHLKDLISLNEALPDYLEDDKINLGKLQHLYSNISDLLAIHDCTPPFEANKDLLHLLTLSLDLCYTEDEIYELSYTKEPKNPKIQPVAPVKPPVVAEWGSGVTPRLDPATISKHVKQMVDSIMKNYDLNMDGYISLEDFEKIAANFPFSFCTHESDREGEISREEITSYFMRGMSVCAKLGFNLHNLHNFHETTYKRPTFCDACGGFLWGVIKQGYHCKDCGVNCHKHCKDVVGMECMKRFQVLKRKLLSFLMGTDRNTRRAKLHQTATQRRPHYPTGPLRRTLEFGHRWPKGKNAFLPRKNIHP</sequence>
<reference evidence="9 10" key="1">
    <citation type="submission" date="2018-03" db="EMBL/GenBank/DDBJ databases">
        <title>Draft genome sequence of Rohu Carp (Labeo rohita).</title>
        <authorList>
            <person name="Das P."/>
            <person name="Kushwaha B."/>
            <person name="Joshi C.G."/>
            <person name="Kumar D."/>
            <person name="Nagpure N.S."/>
            <person name="Sahoo L."/>
            <person name="Das S.P."/>
            <person name="Bit A."/>
            <person name="Patnaik S."/>
            <person name="Meher P.K."/>
            <person name="Jayasankar P."/>
            <person name="Koringa P.G."/>
            <person name="Patel N.V."/>
            <person name="Hinsu A.T."/>
            <person name="Kumar R."/>
            <person name="Pandey M."/>
            <person name="Agarwal S."/>
            <person name="Srivastava S."/>
            <person name="Singh M."/>
            <person name="Iquebal M.A."/>
            <person name="Jaiswal S."/>
            <person name="Angadi U.B."/>
            <person name="Kumar N."/>
            <person name="Raza M."/>
            <person name="Shah T.M."/>
            <person name="Rai A."/>
            <person name="Jena J.K."/>
        </authorList>
    </citation>
    <scope>NUCLEOTIDE SEQUENCE [LARGE SCALE GENOMIC DNA]</scope>
    <source>
        <strain evidence="9">DASCIFA01</strain>
        <tissue evidence="9">Testis</tissue>
    </source>
</reference>
<dbReference type="GO" id="GO:0005886">
    <property type="term" value="C:plasma membrane"/>
    <property type="evidence" value="ECO:0007669"/>
    <property type="project" value="TreeGrafter"/>
</dbReference>
<comment type="caution">
    <text evidence="9">The sequence shown here is derived from an EMBL/GenBank/DDBJ whole genome shotgun (WGS) entry which is preliminary data.</text>
</comment>
<dbReference type="GO" id="GO:0007265">
    <property type="term" value="P:Ras protein signal transduction"/>
    <property type="evidence" value="ECO:0007669"/>
    <property type="project" value="TreeGrafter"/>
</dbReference>
<dbReference type="InterPro" id="IPR001895">
    <property type="entry name" value="RASGEF_cat_dom"/>
</dbReference>
<dbReference type="SMART" id="SM00147">
    <property type="entry name" value="RasGEF"/>
    <property type="match status" value="1"/>
</dbReference>
<dbReference type="EMBL" id="QBIY01013492">
    <property type="protein sequence ID" value="RXN02910.1"/>
    <property type="molecule type" value="Genomic_DNA"/>
</dbReference>
<keyword evidence="3" id="KW-0862">Zinc</keyword>
<dbReference type="PROSITE" id="PS00018">
    <property type="entry name" value="EF_HAND_1"/>
    <property type="match status" value="1"/>
</dbReference>